<reference evidence="4 5" key="1">
    <citation type="journal article" date="2010" name="DNA Res.">
        <title>Bacterial lifestyle in a deep-sea hydrothermal vent chimney revealed by the genome sequence of the thermophilic bacterium Deferribacter desulfuricans SSM1.</title>
        <authorList>
            <person name="Takaki Y."/>
            <person name="Shimamura S."/>
            <person name="Nakagawa S."/>
            <person name="Fukuhara Y."/>
            <person name="Horikawa H."/>
            <person name="Ankai A."/>
            <person name="Harada T."/>
            <person name="Hosoyama A."/>
            <person name="Oguchi A."/>
            <person name="Fukui S."/>
            <person name="Fujita N."/>
            <person name="Takami H."/>
            <person name="Takai K."/>
        </authorList>
    </citation>
    <scope>NUCLEOTIDE SEQUENCE [LARGE SCALE GENOMIC DNA]</scope>
    <source>
        <strain evidence="5">DSM 14783 / JCM 11476 / NBRC 101012 / SSM1</strain>
    </source>
</reference>
<dbReference type="PRINTS" id="PR00834">
    <property type="entry name" value="PROTEASES2C"/>
</dbReference>
<dbReference type="InterPro" id="IPR051201">
    <property type="entry name" value="Chloro_Bact_Ser_Proteases"/>
</dbReference>
<feature type="domain" description="PDZ" evidence="3">
    <location>
        <begin position="236"/>
        <end position="298"/>
    </location>
</feature>
<dbReference type="GO" id="GO:0004252">
    <property type="term" value="F:serine-type endopeptidase activity"/>
    <property type="evidence" value="ECO:0007669"/>
    <property type="project" value="InterPro"/>
</dbReference>
<keyword evidence="1 4" id="KW-0645">Protease</keyword>
<dbReference type="eggNOG" id="COG0265">
    <property type="taxonomic scope" value="Bacteria"/>
</dbReference>
<evidence type="ECO:0000256" key="1">
    <source>
        <dbReference type="ARBA" id="ARBA00022670"/>
    </source>
</evidence>
<gene>
    <name evidence="4" type="ordered locus">DEFDS_1022</name>
</gene>
<dbReference type="OrthoDB" id="9758917at2"/>
<evidence type="ECO:0000313" key="5">
    <source>
        <dbReference type="Proteomes" id="UP000001520"/>
    </source>
</evidence>
<keyword evidence="5" id="KW-1185">Reference proteome</keyword>
<dbReference type="GO" id="GO:0006508">
    <property type="term" value="P:proteolysis"/>
    <property type="evidence" value="ECO:0007669"/>
    <property type="project" value="UniProtKB-KW"/>
</dbReference>
<proteinExistence type="predicted"/>
<protein>
    <submittedName>
        <fullName evidence="4">Serine protease Do</fullName>
        <ecNumber evidence="4">3.4.21.-</ecNumber>
    </submittedName>
</protein>
<name>D3PD19_DEFDS</name>
<evidence type="ECO:0000256" key="2">
    <source>
        <dbReference type="ARBA" id="ARBA00022801"/>
    </source>
</evidence>
<dbReference type="EC" id="3.4.21.-" evidence="4"/>
<dbReference type="Pfam" id="PF13365">
    <property type="entry name" value="Trypsin_2"/>
    <property type="match status" value="1"/>
</dbReference>
<dbReference type="STRING" id="639282.DEFDS_1022"/>
<dbReference type="SMART" id="SM00228">
    <property type="entry name" value="PDZ"/>
    <property type="match status" value="2"/>
</dbReference>
<evidence type="ECO:0000313" key="4">
    <source>
        <dbReference type="EMBL" id="BAI80492.1"/>
    </source>
</evidence>
<dbReference type="PANTHER" id="PTHR43343:SF3">
    <property type="entry name" value="PROTEASE DO-LIKE 8, CHLOROPLASTIC"/>
    <property type="match status" value="1"/>
</dbReference>
<dbReference type="InterPro" id="IPR001940">
    <property type="entry name" value="Peptidase_S1C"/>
</dbReference>
<dbReference type="SUPFAM" id="SSF50494">
    <property type="entry name" value="Trypsin-like serine proteases"/>
    <property type="match status" value="1"/>
</dbReference>
<dbReference type="PANTHER" id="PTHR43343">
    <property type="entry name" value="PEPTIDASE S12"/>
    <property type="match status" value="1"/>
</dbReference>
<sequence length="412" mass="46581">MRYILIILSLILFSNNLFASHRINDVVLAIQKIEKSVVNIRTEKIIKKSYNPFFNDPFFDDFFGFERTYKTQSLGSGFFVDNNIIVTNYHVIEAANKIFIIPFDNNQYEAQLIGGDKLLDIALLKINTDKKFPSVKLGDSNHLYLGETVIAMGNPYGLSNSVTTGVISNTKRIIKSSDGFSIFIQTDALINPGNSGGPLINLDAEVIGINSAIYREAQGIGFSTPINVLKRIKPEILKYKKIRRGFLGILFEENEDKGLVISRVEKNSIAYKTGIRKGDILYSIEEIPVSNKKALNYILRSYPPNSKIKIVIKRKNELLTSSIKLTEYPKNYGLKILSEVYGLKFKRKGEYIVVTHTNIPAYIKKGDVLLKINDKDIQNLNELNTAIINNFYGEIRISLYRKGAVFTILLTL</sequence>
<dbReference type="Gene3D" id="2.40.10.120">
    <property type="match status" value="1"/>
</dbReference>
<dbReference type="InterPro" id="IPR009003">
    <property type="entry name" value="Peptidase_S1_PA"/>
</dbReference>
<dbReference type="Gene3D" id="2.30.42.10">
    <property type="match status" value="2"/>
</dbReference>
<organism evidence="4 5">
    <name type="scientific">Deferribacter desulfuricans (strain DSM 14783 / JCM 11476 / NBRC 101012 / SSM1)</name>
    <dbReference type="NCBI Taxonomy" id="639282"/>
    <lineage>
        <taxon>Bacteria</taxon>
        <taxon>Pseudomonadati</taxon>
        <taxon>Deferribacterota</taxon>
        <taxon>Deferribacteres</taxon>
        <taxon>Deferribacterales</taxon>
        <taxon>Deferribacteraceae</taxon>
        <taxon>Deferribacter</taxon>
    </lineage>
</organism>
<dbReference type="RefSeq" id="WP_013007739.1">
    <property type="nucleotide sequence ID" value="NC_013939.1"/>
</dbReference>
<dbReference type="PROSITE" id="PS50106">
    <property type="entry name" value="PDZ"/>
    <property type="match status" value="1"/>
</dbReference>
<dbReference type="InterPro" id="IPR001478">
    <property type="entry name" value="PDZ"/>
</dbReference>
<dbReference type="KEGG" id="ddf:DEFDS_1022"/>
<accession>D3PD19</accession>
<dbReference type="Proteomes" id="UP000001520">
    <property type="component" value="Chromosome"/>
</dbReference>
<dbReference type="AlphaFoldDB" id="D3PD19"/>
<keyword evidence="2 4" id="KW-0378">Hydrolase</keyword>
<dbReference type="Pfam" id="PF13180">
    <property type="entry name" value="PDZ_2"/>
    <property type="match status" value="1"/>
</dbReference>
<evidence type="ECO:0000259" key="3">
    <source>
        <dbReference type="PROSITE" id="PS50106"/>
    </source>
</evidence>
<dbReference type="SUPFAM" id="SSF50156">
    <property type="entry name" value="PDZ domain-like"/>
    <property type="match status" value="2"/>
</dbReference>
<dbReference type="InterPro" id="IPR036034">
    <property type="entry name" value="PDZ_sf"/>
</dbReference>
<dbReference type="HOGENOM" id="CLU_020120_1_0_0"/>
<dbReference type="EMBL" id="AP011529">
    <property type="protein sequence ID" value="BAI80492.1"/>
    <property type="molecule type" value="Genomic_DNA"/>
</dbReference>